<evidence type="ECO:0000313" key="3">
    <source>
        <dbReference type="EMBL" id="EDW04840.1"/>
    </source>
</evidence>
<dbReference type="eggNOG" id="KOG1830">
    <property type="taxonomic scope" value="Eukaryota"/>
</dbReference>
<feature type="compositionally biased region" description="Polar residues" evidence="2">
    <location>
        <begin position="93"/>
        <end position="106"/>
    </location>
</feature>
<dbReference type="Proteomes" id="UP000001070">
    <property type="component" value="Unassembled WGS sequence"/>
</dbReference>
<dbReference type="InParanoid" id="B4K1X1"/>
<dbReference type="OrthoDB" id="8965057at2759"/>
<feature type="compositionally biased region" description="Low complexity" evidence="2">
    <location>
        <begin position="60"/>
        <end position="71"/>
    </location>
</feature>
<dbReference type="OMA" id="ECAGMRF"/>
<feature type="coiled-coil region" evidence="1">
    <location>
        <begin position="181"/>
        <end position="208"/>
    </location>
</feature>
<dbReference type="STRING" id="7222.B4K1X1"/>
<dbReference type="EMBL" id="CH918029">
    <property type="protein sequence ID" value="EDW04840.1"/>
    <property type="molecule type" value="Genomic_DNA"/>
</dbReference>
<evidence type="ECO:0000313" key="4">
    <source>
        <dbReference type="Proteomes" id="UP000001070"/>
    </source>
</evidence>
<dbReference type="AlphaFoldDB" id="B4K1X1"/>
<proteinExistence type="predicted"/>
<name>B4K1X1_DROGR</name>
<evidence type="ECO:0000256" key="2">
    <source>
        <dbReference type="SAM" id="MobiDB-lite"/>
    </source>
</evidence>
<accession>B4K1X1</accession>
<keyword evidence="1" id="KW-0175">Coiled coil</keyword>
<feature type="region of interest" description="Disordered" evidence="2">
    <location>
        <begin position="93"/>
        <end position="145"/>
    </location>
</feature>
<protein>
    <submittedName>
        <fullName evidence="3">GH23371</fullName>
    </submittedName>
</protein>
<dbReference type="SMR" id="B4K1X1"/>
<dbReference type="Gene3D" id="1.20.5.340">
    <property type="match status" value="1"/>
</dbReference>
<gene>
    <name evidence="3" type="primary">Dgri\GH23371</name>
    <name evidence="3" type="ORF">Dgri_GH23371</name>
</gene>
<organism evidence="4">
    <name type="scientific">Drosophila grimshawi</name>
    <name type="common">Hawaiian fruit fly</name>
    <name type="synonym">Idiomyia grimshawi</name>
    <dbReference type="NCBI Taxonomy" id="7222"/>
    <lineage>
        <taxon>Eukaryota</taxon>
        <taxon>Metazoa</taxon>
        <taxon>Ecdysozoa</taxon>
        <taxon>Arthropoda</taxon>
        <taxon>Hexapoda</taxon>
        <taxon>Insecta</taxon>
        <taxon>Pterygota</taxon>
        <taxon>Neoptera</taxon>
        <taxon>Endopterygota</taxon>
        <taxon>Diptera</taxon>
        <taxon>Brachycera</taxon>
        <taxon>Muscomorpha</taxon>
        <taxon>Ephydroidea</taxon>
        <taxon>Drosophilidae</taxon>
        <taxon>Drosophila</taxon>
        <taxon>Hawaiian Drosophila</taxon>
    </lineage>
</organism>
<sequence>MPFVQRIVQPVNVAQATAASLGHAAKRFQCAPGKCTNNNCINNQNQSTNHHRGAEDEEAAAAAAAAAAADEPQPPAALPMKKLKQHVEFLSTSPSHLSTRVSQSLPASRQSSQQRGSAAAAAATAHPARTYSAPHSPTAAAAAGSQSRVVSGHEFDSISNITLSNALRQLASLVLIASDIFDELQHDLQQVGERAARVQRKITAVERRVCAYDPKMVTVRK</sequence>
<dbReference type="HOGENOM" id="CLU_079172_0_0_1"/>
<feature type="region of interest" description="Disordered" evidence="2">
    <location>
        <begin position="46"/>
        <end position="76"/>
    </location>
</feature>
<evidence type="ECO:0000256" key="1">
    <source>
        <dbReference type="SAM" id="Coils"/>
    </source>
</evidence>
<feature type="compositionally biased region" description="Low complexity" evidence="2">
    <location>
        <begin position="107"/>
        <end position="143"/>
    </location>
</feature>
<dbReference type="PhylomeDB" id="B4K1X1"/>
<reference evidence="3 4" key="1">
    <citation type="journal article" date="2007" name="Nature">
        <title>Evolution of genes and genomes on the Drosophila phylogeny.</title>
        <authorList>
            <consortium name="Drosophila 12 Genomes Consortium"/>
            <person name="Clark A.G."/>
            <person name="Eisen M.B."/>
            <person name="Smith D.R."/>
            <person name="Bergman C.M."/>
            <person name="Oliver B."/>
            <person name="Markow T.A."/>
            <person name="Kaufman T.C."/>
            <person name="Kellis M."/>
            <person name="Gelbart W."/>
            <person name="Iyer V.N."/>
            <person name="Pollard D.A."/>
            <person name="Sackton T.B."/>
            <person name="Larracuente A.M."/>
            <person name="Singh N.D."/>
            <person name="Abad J.P."/>
            <person name="Abt D.N."/>
            <person name="Adryan B."/>
            <person name="Aguade M."/>
            <person name="Akashi H."/>
            <person name="Anderson W.W."/>
            <person name="Aquadro C.F."/>
            <person name="Ardell D.H."/>
            <person name="Arguello R."/>
            <person name="Artieri C.G."/>
            <person name="Barbash D.A."/>
            <person name="Barker D."/>
            <person name="Barsanti P."/>
            <person name="Batterham P."/>
            <person name="Batzoglou S."/>
            <person name="Begun D."/>
            <person name="Bhutkar A."/>
            <person name="Blanco E."/>
            <person name="Bosak S.A."/>
            <person name="Bradley R.K."/>
            <person name="Brand A.D."/>
            <person name="Brent M.R."/>
            <person name="Brooks A.N."/>
            <person name="Brown R.H."/>
            <person name="Butlin R.K."/>
            <person name="Caggese C."/>
            <person name="Calvi B.R."/>
            <person name="Bernardo de Carvalho A."/>
            <person name="Caspi A."/>
            <person name="Castrezana S."/>
            <person name="Celniker S.E."/>
            <person name="Chang J.L."/>
            <person name="Chapple C."/>
            <person name="Chatterji S."/>
            <person name="Chinwalla A."/>
            <person name="Civetta A."/>
            <person name="Clifton S.W."/>
            <person name="Comeron J.M."/>
            <person name="Costello J.C."/>
            <person name="Coyne J.A."/>
            <person name="Daub J."/>
            <person name="David R.G."/>
            <person name="Delcher A.L."/>
            <person name="Delehaunty K."/>
            <person name="Do C.B."/>
            <person name="Ebling H."/>
            <person name="Edwards K."/>
            <person name="Eickbush T."/>
            <person name="Evans J.D."/>
            <person name="Filipski A."/>
            <person name="Findeiss S."/>
            <person name="Freyhult E."/>
            <person name="Fulton L."/>
            <person name="Fulton R."/>
            <person name="Garcia A.C."/>
            <person name="Gardiner A."/>
            <person name="Garfield D.A."/>
            <person name="Garvin B.E."/>
            <person name="Gibson G."/>
            <person name="Gilbert D."/>
            <person name="Gnerre S."/>
            <person name="Godfrey J."/>
            <person name="Good R."/>
            <person name="Gotea V."/>
            <person name="Gravely B."/>
            <person name="Greenberg A.J."/>
            <person name="Griffiths-Jones S."/>
            <person name="Gross S."/>
            <person name="Guigo R."/>
            <person name="Gustafson E.A."/>
            <person name="Haerty W."/>
            <person name="Hahn M.W."/>
            <person name="Halligan D.L."/>
            <person name="Halpern A.L."/>
            <person name="Halter G.M."/>
            <person name="Han M.V."/>
            <person name="Heger A."/>
            <person name="Hillier L."/>
            <person name="Hinrichs A.S."/>
            <person name="Holmes I."/>
            <person name="Hoskins R.A."/>
            <person name="Hubisz M.J."/>
            <person name="Hultmark D."/>
            <person name="Huntley M.A."/>
            <person name="Jaffe D.B."/>
            <person name="Jagadeeshan S."/>
            <person name="Jeck W.R."/>
            <person name="Johnson J."/>
            <person name="Jones C.D."/>
            <person name="Jordan W.C."/>
            <person name="Karpen G.H."/>
            <person name="Kataoka E."/>
            <person name="Keightley P.D."/>
            <person name="Kheradpour P."/>
            <person name="Kirkness E.F."/>
            <person name="Koerich L.B."/>
            <person name="Kristiansen K."/>
            <person name="Kudrna D."/>
            <person name="Kulathinal R.J."/>
            <person name="Kumar S."/>
            <person name="Kwok R."/>
            <person name="Lander E."/>
            <person name="Langley C.H."/>
            <person name="Lapoint R."/>
            <person name="Lazzaro B.P."/>
            <person name="Lee S.J."/>
            <person name="Levesque L."/>
            <person name="Li R."/>
            <person name="Lin C.F."/>
            <person name="Lin M.F."/>
            <person name="Lindblad-Toh K."/>
            <person name="Llopart A."/>
            <person name="Long M."/>
            <person name="Low L."/>
            <person name="Lozovsky E."/>
            <person name="Lu J."/>
            <person name="Luo M."/>
            <person name="Machado C.A."/>
            <person name="Makalowski W."/>
            <person name="Marzo M."/>
            <person name="Matsuda M."/>
            <person name="Matzkin L."/>
            <person name="McAllister B."/>
            <person name="McBride C.S."/>
            <person name="McKernan B."/>
            <person name="McKernan K."/>
            <person name="Mendez-Lago M."/>
            <person name="Minx P."/>
            <person name="Mollenhauer M.U."/>
            <person name="Montooth K."/>
            <person name="Mount S.M."/>
            <person name="Mu X."/>
            <person name="Myers E."/>
            <person name="Negre B."/>
            <person name="Newfeld S."/>
            <person name="Nielsen R."/>
            <person name="Noor M.A."/>
            <person name="O'Grady P."/>
            <person name="Pachter L."/>
            <person name="Papaceit M."/>
            <person name="Parisi M.J."/>
            <person name="Parisi M."/>
            <person name="Parts L."/>
            <person name="Pedersen J.S."/>
            <person name="Pesole G."/>
            <person name="Phillippy A.M."/>
            <person name="Ponting C.P."/>
            <person name="Pop M."/>
            <person name="Porcelli D."/>
            <person name="Powell J.R."/>
            <person name="Prohaska S."/>
            <person name="Pruitt K."/>
            <person name="Puig M."/>
            <person name="Quesneville H."/>
            <person name="Ram K.R."/>
            <person name="Rand D."/>
            <person name="Rasmussen M.D."/>
            <person name="Reed L.K."/>
            <person name="Reenan R."/>
            <person name="Reily A."/>
            <person name="Remington K.A."/>
            <person name="Rieger T.T."/>
            <person name="Ritchie M.G."/>
            <person name="Robin C."/>
            <person name="Rogers Y.H."/>
            <person name="Rohde C."/>
            <person name="Rozas J."/>
            <person name="Rubenfield M.J."/>
            <person name="Ruiz A."/>
            <person name="Russo S."/>
            <person name="Salzberg S.L."/>
            <person name="Sanchez-Gracia A."/>
            <person name="Saranga D.J."/>
            <person name="Sato H."/>
            <person name="Schaeffer S.W."/>
            <person name="Schatz M.C."/>
            <person name="Schlenke T."/>
            <person name="Schwartz R."/>
            <person name="Segarra C."/>
            <person name="Singh R.S."/>
            <person name="Sirot L."/>
            <person name="Sirota M."/>
            <person name="Sisneros N.B."/>
            <person name="Smith C.D."/>
            <person name="Smith T.F."/>
            <person name="Spieth J."/>
            <person name="Stage D.E."/>
            <person name="Stark A."/>
            <person name="Stephan W."/>
            <person name="Strausberg R.L."/>
            <person name="Strempel S."/>
            <person name="Sturgill D."/>
            <person name="Sutton G."/>
            <person name="Sutton G.G."/>
            <person name="Tao W."/>
            <person name="Teichmann S."/>
            <person name="Tobari Y.N."/>
            <person name="Tomimura Y."/>
            <person name="Tsolas J.M."/>
            <person name="Valente V.L."/>
            <person name="Venter E."/>
            <person name="Venter J.C."/>
            <person name="Vicario S."/>
            <person name="Vieira F.G."/>
            <person name="Vilella A.J."/>
            <person name="Villasante A."/>
            <person name="Walenz B."/>
            <person name="Wang J."/>
            <person name="Wasserman M."/>
            <person name="Watts T."/>
            <person name="Wilson D."/>
            <person name="Wilson R.K."/>
            <person name="Wing R.A."/>
            <person name="Wolfner M.F."/>
            <person name="Wong A."/>
            <person name="Wong G.K."/>
            <person name="Wu C.I."/>
            <person name="Wu G."/>
            <person name="Yamamoto D."/>
            <person name="Yang H.P."/>
            <person name="Yang S.P."/>
            <person name="Yorke J.A."/>
            <person name="Yoshida K."/>
            <person name="Zdobnov E."/>
            <person name="Zhang P."/>
            <person name="Zhang Y."/>
            <person name="Zimin A.V."/>
            <person name="Baldwin J."/>
            <person name="Abdouelleil A."/>
            <person name="Abdulkadir J."/>
            <person name="Abebe A."/>
            <person name="Abera B."/>
            <person name="Abreu J."/>
            <person name="Acer S.C."/>
            <person name="Aftuck L."/>
            <person name="Alexander A."/>
            <person name="An P."/>
            <person name="Anderson E."/>
            <person name="Anderson S."/>
            <person name="Arachi H."/>
            <person name="Azer M."/>
            <person name="Bachantsang P."/>
            <person name="Barry A."/>
            <person name="Bayul T."/>
            <person name="Berlin A."/>
            <person name="Bessette D."/>
            <person name="Bloom T."/>
            <person name="Blye J."/>
            <person name="Boguslavskiy L."/>
            <person name="Bonnet C."/>
            <person name="Boukhgalter B."/>
            <person name="Bourzgui I."/>
            <person name="Brown A."/>
            <person name="Cahill P."/>
            <person name="Channer S."/>
            <person name="Cheshatsang Y."/>
            <person name="Chuda L."/>
            <person name="Citroen M."/>
            <person name="Collymore A."/>
            <person name="Cooke P."/>
            <person name="Costello M."/>
            <person name="D'Aco K."/>
            <person name="Daza R."/>
            <person name="De Haan G."/>
            <person name="DeGray S."/>
            <person name="DeMaso C."/>
            <person name="Dhargay N."/>
            <person name="Dooley K."/>
            <person name="Dooley E."/>
            <person name="Doricent M."/>
            <person name="Dorje P."/>
            <person name="Dorjee K."/>
            <person name="Dupes A."/>
            <person name="Elong R."/>
            <person name="Falk J."/>
            <person name="Farina A."/>
            <person name="Faro S."/>
            <person name="Ferguson D."/>
            <person name="Fisher S."/>
            <person name="Foley C.D."/>
            <person name="Franke A."/>
            <person name="Friedrich D."/>
            <person name="Gadbois L."/>
            <person name="Gearin G."/>
            <person name="Gearin C.R."/>
            <person name="Giannoukos G."/>
            <person name="Goode T."/>
            <person name="Graham J."/>
            <person name="Grandbois E."/>
            <person name="Grewal S."/>
            <person name="Gyaltsen K."/>
            <person name="Hafez N."/>
            <person name="Hagos B."/>
            <person name="Hall J."/>
            <person name="Henson C."/>
            <person name="Hollinger A."/>
            <person name="Honan T."/>
            <person name="Huard M.D."/>
            <person name="Hughes L."/>
            <person name="Hurhula B."/>
            <person name="Husby M.E."/>
            <person name="Kamat A."/>
            <person name="Kanga B."/>
            <person name="Kashin S."/>
            <person name="Khazanovich D."/>
            <person name="Kisner P."/>
            <person name="Lance K."/>
            <person name="Lara M."/>
            <person name="Lee W."/>
            <person name="Lennon N."/>
            <person name="Letendre F."/>
            <person name="LeVine R."/>
            <person name="Lipovsky A."/>
            <person name="Liu X."/>
            <person name="Liu J."/>
            <person name="Liu S."/>
            <person name="Lokyitsang T."/>
            <person name="Lokyitsang Y."/>
            <person name="Lubonja R."/>
            <person name="Lui A."/>
            <person name="MacDonald P."/>
            <person name="Magnisalis V."/>
            <person name="Maru K."/>
            <person name="Matthews C."/>
            <person name="McCusker W."/>
            <person name="McDonough S."/>
            <person name="Mehta T."/>
            <person name="Meldrim J."/>
            <person name="Meneus L."/>
            <person name="Mihai O."/>
            <person name="Mihalev A."/>
            <person name="Mihova T."/>
            <person name="Mittelman R."/>
            <person name="Mlenga V."/>
            <person name="Montmayeur A."/>
            <person name="Mulrain L."/>
            <person name="Navidi A."/>
            <person name="Naylor J."/>
            <person name="Negash T."/>
            <person name="Nguyen T."/>
            <person name="Nguyen N."/>
            <person name="Nicol R."/>
            <person name="Norbu C."/>
            <person name="Norbu N."/>
            <person name="Novod N."/>
            <person name="O'Neill B."/>
            <person name="Osman S."/>
            <person name="Markiewicz E."/>
            <person name="Oyono O.L."/>
            <person name="Patti C."/>
            <person name="Phunkhang P."/>
            <person name="Pierre F."/>
            <person name="Priest M."/>
            <person name="Raghuraman S."/>
            <person name="Rege F."/>
            <person name="Reyes R."/>
            <person name="Rise C."/>
            <person name="Rogov P."/>
            <person name="Ross K."/>
            <person name="Ryan E."/>
            <person name="Settipalli S."/>
            <person name="Shea T."/>
            <person name="Sherpa N."/>
            <person name="Shi L."/>
            <person name="Shih D."/>
            <person name="Sparrow T."/>
            <person name="Spaulding J."/>
            <person name="Stalker J."/>
            <person name="Stange-Thomann N."/>
            <person name="Stavropoulos S."/>
            <person name="Stone C."/>
            <person name="Strader C."/>
            <person name="Tesfaye S."/>
            <person name="Thomson T."/>
            <person name="Thoulutsang Y."/>
            <person name="Thoulutsang D."/>
            <person name="Topham K."/>
            <person name="Topping I."/>
            <person name="Tsamla T."/>
            <person name="Vassiliev H."/>
            <person name="Vo A."/>
            <person name="Wangchuk T."/>
            <person name="Wangdi T."/>
            <person name="Weiand M."/>
            <person name="Wilkinson J."/>
            <person name="Wilson A."/>
            <person name="Yadav S."/>
            <person name="Young G."/>
            <person name="Yu Q."/>
            <person name="Zembek L."/>
            <person name="Zhong D."/>
            <person name="Zimmer A."/>
            <person name="Zwirko Z."/>
            <person name="Jaffe D.B."/>
            <person name="Alvarez P."/>
            <person name="Brockman W."/>
            <person name="Butler J."/>
            <person name="Chin C."/>
            <person name="Gnerre S."/>
            <person name="Grabherr M."/>
            <person name="Kleber M."/>
            <person name="Mauceli E."/>
            <person name="MacCallum I."/>
        </authorList>
    </citation>
    <scope>NUCLEOTIDE SEQUENCE [LARGE SCALE GENOMIC DNA]</scope>
    <source>
        <strain evidence="4">Tucson 15287-2541.00</strain>
    </source>
</reference>
<keyword evidence="4" id="KW-1185">Reference proteome</keyword>